<feature type="transmembrane region" description="Helical" evidence="1">
    <location>
        <begin position="29"/>
        <end position="51"/>
    </location>
</feature>
<dbReference type="AlphaFoldDB" id="A0A1B7LIA7"/>
<protein>
    <submittedName>
        <fullName evidence="2">SigmaK-factor processing regulatory BofA</fullName>
    </submittedName>
</protein>
<sequence length="87" mass="9009">MDGKLIIPGILGLLGLVLAGPFLAGPAKFVLRLALCVLVGAVLLLAANFVLAHFGLHIAINPFTLLAAGVLQVPGVFLLAVLNYFFS</sequence>
<comment type="caution">
    <text evidence="2">The sequence shown here is derived from an EMBL/GenBank/DDBJ whole genome shotgun (WGS) entry which is preliminary data.</text>
</comment>
<dbReference type="STRING" id="1838280.A6M21_04150"/>
<proteinExistence type="predicted"/>
<evidence type="ECO:0000313" key="3">
    <source>
        <dbReference type="Proteomes" id="UP000078532"/>
    </source>
</evidence>
<keyword evidence="3" id="KW-1185">Reference proteome</keyword>
<keyword evidence="1" id="KW-0472">Membrane</keyword>
<name>A0A1B7LIA7_9FIRM</name>
<dbReference type="OrthoDB" id="2692225at2"/>
<keyword evidence="1" id="KW-1133">Transmembrane helix</keyword>
<dbReference type="EMBL" id="LYVF01000040">
    <property type="protein sequence ID" value="OAT86150.1"/>
    <property type="molecule type" value="Genomic_DNA"/>
</dbReference>
<dbReference type="RefSeq" id="WP_066666455.1">
    <property type="nucleotide sequence ID" value="NZ_LYVF01000040.1"/>
</dbReference>
<keyword evidence="1" id="KW-0812">Transmembrane</keyword>
<dbReference type="InterPro" id="IPR010001">
    <property type="entry name" value="BofA"/>
</dbReference>
<evidence type="ECO:0000256" key="1">
    <source>
        <dbReference type="SAM" id="Phobius"/>
    </source>
</evidence>
<gene>
    <name evidence="2" type="ORF">A6M21_04150</name>
</gene>
<dbReference type="Pfam" id="PF07441">
    <property type="entry name" value="BofA"/>
    <property type="match status" value="1"/>
</dbReference>
<organism evidence="2 3">
    <name type="scientific">Desulfotomaculum copahuensis</name>
    <dbReference type="NCBI Taxonomy" id="1838280"/>
    <lineage>
        <taxon>Bacteria</taxon>
        <taxon>Bacillati</taxon>
        <taxon>Bacillota</taxon>
        <taxon>Clostridia</taxon>
        <taxon>Eubacteriales</taxon>
        <taxon>Desulfotomaculaceae</taxon>
        <taxon>Desulfotomaculum</taxon>
    </lineage>
</organism>
<accession>A0A1B7LIA7</accession>
<dbReference type="Proteomes" id="UP000078532">
    <property type="component" value="Unassembled WGS sequence"/>
</dbReference>
<feature type="transmembrane region" description="Helical" evidence="1">
    <location>
        <begin position="63"/>
        <end position="86"/>
    </location>
</feature>
<reference evidence="2 3" key="1">
    <citation type="submission" date="2016-04" db="EMBL/GenBank/DDBJ databases">
        <authorList>
            <person name="Evans L.H."/>
            <person name="Alamgir A."/>
            <person name="Owens N."/>
            <person name="Weber N.D."/>
            <person name="Virtaneva K."/>
            <person name="Barbian K."/>
            <person name="Babar A."/>
            <person name="Rosenke K."/>
        </authorList>
    </citation>
    <scope>NUCLEOTIDE SEQUENCE [LARGE SCALE GENOMIC DNA]</scope>
    <source>
        <strain evidence="2 3">LMa1</strain>
    </source>
</reference>
<evidence type="ECO:0000313" key="2">
    <source>
        <dbReference type="EMBL" id="OAT86150.1"/>
    </source>
</evidence>